<gene>
    <name evidence="2" type="ORF">FHU39_004574</name>
</gene>
<evidence type="ECO:0000313" key="3">
    <source>
        <dbReference type="Proteomes" id="UP000559182"/>
    </source>
</evidence>
<dbReference type="InterPro" id="IPR041497">
    <property type="entry name" value="Thump-like"/>
</dbReference>
<name>A0A839N9S1_9MICO</name>
<keyword evidence="3" id="KW-1185">Reference proteome</keyword>
<dbReference type="Gene3D" id="3.40.50.150">
    <property type="entry name" value="Vaccinia Virus protein VP39"/>
    <property type="match status" value="1"/>
</dbReference>
<comment type="caution">
    <text evidence="2">The sequence shown here is derived from an EMBL/GenBank/DDBJ whole genome shotgun (WGS) entry which is preliminary data.</text>
</comment>
<dbReference type="SUPFAM" id="SSF53335">
    <property type="entry name" value="S-adenosyl-L-methionine-dependent methyltransferases"/>
    <property type="match status" value="1"/>
</dbReference>
<proteinExistence type="predicted"/>
<dbReference type="Proteomes" id="UP000559182">
    <property type="component" value="Unassembled WGS sequence"/>
</dbReference>
<keyword evidence="2" id="KW-0808">Transferase</keyword>
<keyword evidence="2" id="KW-0489">Methyltransferase</keyword>
<dbReference type="Pfam" id="PF18096">
    <property type="entry name" value="Thump_like"/>
    <property type="match status" value="1"/>
</dbReference>
<organism evidence="2 3">
    <name type="scientific">Flexivirga oryzae</name>
    <dbReference type="NCBI Taxonomy" id="1794944"/>
    <lineage>
        <taxon>Bacteria</taxon>
        <taxon>Bacillati</taxon>
        <taxon>Actinomycetota</taxon>
        <taxon>Actinomycetes</taxon>
        <taxon>Micrococcales</taxon>
        <taxon>Dermacoccaceae</taxon>
        <taxon>Flexivirga</taxon>
    </lineage>
</organism>
<feature type="domain" description="THUMP-like" evidence="1">
    <location>
        <begin position="335"/>
        <end position="402"/>
    </location>
</feature>
<evidence type="ECO:0000313" key="2">
    <source>
        <dbReference type="EMBL" id="MBB2894528.1"/>
    </source>
</evidence>
<dbReference type="InterPro" id="IPR029063">
    <property type="entry name" value="SAM-dependent_MTases_sf"/>
</dbReference>
<accession>A0A839N9S1</accession>
<protein>
    <submittedName>
        <fullName evidence="2">SAM-dependent methyltransferase</fullName>
    </submittedName>
</protein>
<dbReference type="GO" id="GO:0032259">
    <property type="term" value="P:methylation"/>
    <property type="evidence" value="ECO:0007669"/>
    <property type="project" value="UniProtKB-KW"/>
</dbReference>
<reference evidence="2 3" key="1">
    <citation type="submission" date="2020-08" db="EMBL/GenBank/DDBJ databases">
        <title>Sequencing the genomes of 1000 actinobacteria strains.</title>
        <authorList>
            <person name="Klenk H.-P."/>
        </authorList>
    </citation>
    <scope>NUCLEOTIDE SEQUENCE [LARGE SCALE GENOMIC DNA]</scope>
    <source>
        <strain evidence="2 3">DSM 105369</strain>
    </source>
</reference>
<dbReference type="AlphaFoldDB" id="A0A839N9S1"/>
<evidence type="ECO:0000259" key="1">
    <source>
        <dbReference type="Pfam" id="PF18096"/>
    </source>
</evidence>
<dbReference type="GO" id="GO:0008168">
    <property type="term" value="F:methyltransferase activity"/>
    <property type="evidence" value="ECO:0007669"/>
    <property type="project" value="UniProtKB-KW"/>
</dbReference>
<dbReference type="RefSeq" id="WP_183322974.1">
    <property type="nucleotide sequence ID" value="NZ_JACHVQ010000006.1"/>
</dbReference>
<sequence>MTPALLAKLISGEGAALLASLPPYDEAEAFVLGDRLRMEGFDPELIAAALTQSRLRSRAERKFGRAAREMLFTPDGLEQATRQQVARLHARRLADSGARQVHDLGCGIGADARAFAAEGLRVTAVDADEVTAGVADHNLRHWDHASAQHDFAERAGAPDRLSAPDAAVWLDPARRTPGVSDINGRTRRTFRLDQLAPSWDFALETAAGAAAAGVKLSPSLAHTDVPLGTQAQWTSYDGEVVECVLWWNAAAWDRGRSALVVSDQFAYEVLERDAADTDPGTARLDRLQGYLYEADRAIIRAGLTGALVRRVDGVELDAGLGMVSSPRDVLVPWAKKYAVTEAMPFNLKALRSWIRDHRIGRLTIKKKGASTDPDTLRRQLRLKGDGEATILLTRIGGAQAVLMLVPAP</sequence>
<dbReference type="EMBL" id="JACHVQ010000006">
    <property type="protein sequence ID" value="MBB2894528.1"/>
    <property type="molecule type" value="Genomic_DNA"/>
</dbReference>
<dbReference type="CDD" id="cd02440">
    <property type="entry name" value="AdoMet_MTases"/>
    <property type="match status" value="1"/>
</dbReference>